<dbReference type="AlphaFoldDB" id="A0AAW4WLS9"/>
<accession>A0AAW4WLS9</accession>
<feature type="transmembrane region" description="Helical" evidence="1">
    <location>
        <begin position="530"/>
        <end position="549"/>
    </location>
</feature>
<feature type="transmembrane region" description="Helical" evidence="1">
    <location>
        <begin position="207"/>
        <end position="227"/>
    </location>
</feature>
<feature type="transmembrane region" description="Helical" evidence="1">
    <location>
        <begin position="412"/>
        <end position="438"/>
    </location>
</feature>
<gene>
    <name evidence="2" type="ORF">LKD47_10680</name>
</gene>
<keyword evidence="1" id="KW-0812">Transmembrane</keyword>
<protein>
    <submittedName>
        <fullName evidence="2">DUF2142 domain-containing protein</fullName>
    </submittedName>
</protein>
<feature type="transmembrane region" description="Helical" evidence="1">
    <location>
        <begin position="490"/>
        <end position="510"/>
    </location>
</feature>
<feature type="transmembrane region" description="Helical" evidence="1">
    <location>
        <begin position="179"/>
        <end position="198"/>
    </location>
</feature>
<proteinExistence type="predicted"/>
<evidence type="ECO:0000313" key="2">
    <source>
        <dbReference type="EMBL" id="MCC2242762.1"/>
    </source>
</evidence>
<evidence type="ECO:0000313" key="3">
    <source>
        <dbReference type="Proteomes" id="UP001198893"/>
    </source>
</evidence>
<feature type="transmembrane region" description="Helical" evidence="1">
    <location>
        <begin position="561"/>
        <end position="581"/>
    </location>
</feature>
<sequence length="649" mass="72063">MKEKIKKIPVKYWIAIGVFLIISVLMVKHRNVFYESRQDNYNDRSGENDVIPAEETIVTQYFEIKESVQSIALLMTNDSGQNVVIDAGLYNADTNELLASAQTGLPDSRGEESVISFSFSSGEVSGKQKVYLMLQEETPVDEVNYCVLKGDYESDMTVNNQESGTSLRMSVIYGGGLNLAFFVLFGLGAAVVVGICVLPKRLERPEYIFVILATVMGIAMAVINPPFQECDGPSHFYKAMDVSYGNILGSFGNFSHGDGVINVPENVSDISYRQITPNGSEGSEYVNYLKTHKFSNVKVEMTYYESVTSIVYWPQGLGIFIGRALNLSIYGVILMGRLFNLLTYVMLGFFAIRFIPCYKNLLAMLAVMPLSIYQAASLSQDAVLNGFGFLFIALCLYYAFDENVKLSWKHTLLLGFLLLGMFLCKYVYACMGLLVFLIPKNKFESNRKYWKAFAITLIPFAILCIYIMSRVSTGISGLQAVGGASSDMTQLQYLMANPLAGVKVIFSTVLVQTNEYLQQLNILGSLNYPLSMLMIIVPCFLTTVGMLDGQSMDGKIKVRQRVLLIVTFIITAVAVMLGLYIADGYANPVGAAVVRGVQGRYFIILIVLPFIALVSDKIKHNINHFTIKVSAIMGIMLLYALFILIKTCY</sequence>
<comment type="caution">
    <text evidence="2">The sequence shown here is derived from an EMBL/GenBank/DDBJ whole genome shotgun (WGS) entry which is preliminary data.</text>
</comment>
<organism evidence="2 3">
    <name type="scientific">Roseburia amylophila</name>
    <dbReference type="NCBI Taxonomy" id="2981794"/>
    <lineage>
        <taxon>Bacteria</taxon>
        <taxon>Bacillati</taxon>
        <taxon>Bacillota</taxon>
        <taxon>Clostridia</taxon>
        <taxon>Lachnospirales</taxon>
        <taxon>Lachnospiraceae</taxon>
        <taxon>Roseburia</taxon>
    </lineage>
</organism>
<dbReference type="Proteomes" id="UP001198893">
    <property type="component" value="Unassembled WGS sequence"/>
</dbReference>
<feature type="transmembrane region" description="Helical" evidence="1">
    <location>
        <begin position="601"/>
        <end position="618"/>
    </location>
</feature>
<feature type="transmembrane region" description="Helical" evidence="1">
    <location>
        <begin position="327"/>
        <end position="350"/>
    </location>
</feature>
<feature type="transmembrane region" description="Helical" evidence="1">
    <location>
        <begin position="12"/>
        <end position="29"/>
    </location>
</feature>
<reference evidence="2" key="1">
    <citation type="submission" date="2021-10" db="EMBL/GenBank/DDBJ databases">
        <title>Anaerobic single-cell dispensing facilitates the cultivation of human gut bacteria.</title>
        <authorList>
            <person name="Afrizal A."/>
        </authorList>
    </citation>
    <scope>NUCLEOTIDE SEQUENCE</scope>
    <source>
        <strain evidence="2">CLA-AA-H204</strain>
    </source>
</reference>
<dbReference type="EMBL" id="JAJEQW010000011">
    <property type="protein sequence ID" value="MCC2242762.1"/>
    <property type="molecule type" value="Genomic_DNA"/>
</dbReference>
<keyword evidence="1" id="KW-0472">Membrane</keyword>
<feature type="transmembrane region" description="Helical" evidence="1">
    <location>
        <begin position="625"/>
        <end position="645"/>
    </location>
</feature>
<dbReference type="InterPro" id="IPR018674">
    <property type="entry name" value="DUF2142_membrane"/>
</dbReference>
<dbReference type="Pfam" id="PF09913">
    <property type="entry name" value="DUF2142"/>
    <property type="match status" value="1"/>
</dbReference>
<keyword evidence="1" id="KW-1133">Transmembrane helix</keyword>
<feature type="transmembrane region" description="Helical" evidence="1">
    <location>
        <begin position="382"/>
        <end position="400"/>
    </location>
</feature>
<name>A0AAW4WLS9_9FIRM</name>
<feature type="transmembrane region" description="Helical" evidence="1">
    <location>
        <begin position="450"/>
        <end position="469"/>
    </location>
</feature>
<dbReference type="RefSeq" id="WP_227710448.1">
    <property type="nucleotide sequence ID" value="NZ_JAJEQW010000011.1"/>
</dbReference>
<evidence type="ECO:0000256" key="1">
    <source>
        <dbReference type="SAM" id="Phobius"/>
    </source>
</evidence>